<reference evidence="1" key="2">
    <citation type="journal article" date="2022" name="Microbiol. Resour. Announc.">
        <title>Metagenome Sequencing to Explore Phylogenomics of Terrestrial Cyanobacteria.</title>
        <authorList>
            <person name="Ward R.D."/>
            <person name="Stajich J.E."/>
            <person name="Johansen J.R."/>
            <person name="Huntemann M."/>
            <person name="Clum A."/>
            <person name="Foster B."/>
            <person name="Foster B."/>
            <person name="Roux S."/>
            <person name="Palaniappan K."/>
            <person name="Varghese N."/>
            <person name="Mukherjee S."/>
            <person name="Reddy T.B.K."/>
            <person name="Daum C."/>
            <person name="Copeland A."/>
            <person name="Chen I.A."/>
            <person name="Ivanova N.N."/>
            <person name="Kyrpides N.C."/>
            <person name="Shapiro N."/>
            <person name="Eloe-Fadrosh E.A."/>
            <person name="Pietrasiak N."/>
        </authorList>
    </citation>
    <scope>NUCLEOTIDE SEQUENCE</scope>
    <source>
        <strain evidence="1">JT2-VF2</strain>
    </source>
</reference>
<proteinExistence type="predicted"/>
<dbReference type="EMBL" id="JAHHHN010000043">
    <property type="protein sequence ID" value="MBW4565651.1"/>
    <property type="molecule type" value="Genomic_DNA"/>
</dbReference>
<organism evidence="1 2">
    <name type="scientific">Mojavia pulchra JT2-VF2</name>
    <dbReference type="NCBI Taxonomy" id="287848"/>
    <lineage>
        <taxon>Bacteria</taxon>
        <taxon>Bacillati</taxon>
        <taxon>Cyanobacteriota</taxon>
        <taxon>Cyanophyceae</taxon>
        <taxon>Nostocales</taxon>
        <taxon>Nostocaceae</taxon>
    </lineage>
</organism>
<dbReference type="Proteomes" id="UP000715781">
    <property type="component" value="Unassembled WGS sequence"/>
</dbReference>
<evidence type="ECO:0000313" key="1">
    <source>
        <dbReference type="EMBL" id="MBW4565651.1"/>
    </source>
</evidence>
<sequence>MKTWTNQDAGKETCPQCDSVYSVTIHRLPARDKDSFNCVVCGYEMQSWNDTEFPSFKLVQRGQPPE</sequence>
<evidence type="ECO:0000313" key="2">
    <source>
        <dbReference type="Proteomes" id="UP000715781"/>
    </source>
</evidence>
<reference evidence="1" key="1">
    <citation type="submission" date="2021-05" db="EMBL/GenBank/DDBJ databases">
        <authorList>
            <person name="Pietrasiak N."/>
            <person name="Ward R."/>
            <person name="Stajich J.E."/>
            <person name="Kurbessoian T."/>
        </authorList>
    </citation>
    <scope>NUCLEOTIDE SEQUENCE</scope>
    <source>
        <strain evidence="1">JT2-VF2</strain>
    </source>
</reference>
<gene>
    <name evidence="1" type="ORF">KME32_32135</name>
</gene>
<comment type="caution">
    <text evidence="1">The sequence shown here is derived from an EMBL/GenBank/DDBJ whole genome shotgun (WGS) entry which is preliminary data.</text>
</comment>
<dbReference type="AlphaFoldDB" id="A0A951UK19"/>
<accession>A0A951UK19</accession>
<protein>
    <submittedName>
        <fullName evidence="1">Uncharacterized protein</fullName>
    </submittedName>
</protein>
<name>A0A951UK19_9NOST</name>